<dbReference type="RefSeq" id="WP_406858123.1">
    <property type="nucleotide sequence ID" value="NZ_CP157484.1"/>
</dbReference>
<dbReference type="SUPFAM" id="SSF53850">
    <property type="entry name" value="Periplasmic binding protein-like II"/>
    <property type="match status" value="1"/>
</dbReference>
<sequence length="375" mass="40574">MKAVAVRVLAAVGLLAAAFAAPSAFAAEAPGARTKTDANAWTVGVAGGLLEGSFIRYAADLAKVLDDPPNLRVLPMVTFGAVGNVSDLLNLKGVDVAITQADVLDHFRNEEKIPNIEGRIQYISPLFNTEVHIYARKEYASIKDLAGQKVAFNTPGSAANYTGQVVFKRLGVSVQPLMINNAVALEKMRTGEIAAVVHVVGKPNDLFAKYKPEPGFHFLPVDYDSQFADYYVPASLDAADYPNLIPAGQSVPTIAVPAVLAVYNWKPGSERYKRVGRFIEAYFAKFAQLQQPPFQAKWQEVNLAGAVPGWTRYSAAEEALGKARSSTQAGAGQGETADLHAKFDAFVTARGPGKRAMTAREREALFNEFVQWQKR</sequence>
<feature type="chain" id="PRO_5043952588" evidence="1">
    <location>
        <begin position="27"/>
        <end position="375"/>
    </location>
</feature>
<name>A0AAU7JLT5_9HYPH</name>
<dbReference type="EMBL" id="CP157484">
    <property type="protein sequence ID" value="XBO41273.1"/>
    <property type="molecule type" value="Genomic_DNA"/>
</dbReference>
<dbReference type="PANTHER" id="PTHR42941">
    <property type="entry name" value="SLL1037 PROTEIN"/>
    <property type="match status" value="1"/>
</dbReference>
<gene>
    <name evidence="2" type="ORF">ABEG18_11105</name>
</gene>
<dbReference type="AlphaFoldDB" id="A0AAU7JLT5"/>
<dbReference type="PANTHER" id="PTHR42941:SF1">
    <property type="entry name" value="SLL1037 PROTEIN"/>
    <property type="match status" value="1"/>
</dbReference>
<dbReference type="InterPro" id="IPR011852">
    <property type="entry name" value="TRAP_TAXI"/>
</dbReference>
<organism evidence="2">
    <name type="scientific">Alsobacter sp. KACC 23698</name>
    <dbReference type="NCBI Taxonomy" id="3149229"/>
    <lineage>
        <taxon>Bacteria</taxon>
        <taxon>Pseudomonadati</taxon>
        <taxon>Pseudomonadota</taxon>
        <taxon>Alphaproteobacteria</taxon>
        <taxon>Hyphomicrobiales</taxon>
        <taxon>Alsobacteraceae</taxon>
        <taxon>Alsobacter</taxon>
    </lineage>
</organism>
<evidence type="ECO:0000313" key="2">
    <source>
        <dbReference type="EMBL" id="XBO41273.1"/>
    </source>
</evidence>
<reference evidence="2" key="1">
    <citation type="submission" date="2024-05" db="EMBL/GenBank/DDBJ databases">
        <authorList>
            <person name="Kim S."/>
            <person name="Heo J."/>
            <person name="Choi H."/>
            <person name="Choi Y."/>
            <person name="Kwon S.-W."/>
            <person name="Kim Y."/>
        </authorList>
    </citation>
    <scope>NUCLEOTIDE SEQUENCE</scope>
    <source>
        <strain evidence="2">KACC 23698</strain>
    </source>
</reference>
<proteinExistence type="predicted"/>
<dbReference type="Pfam" id="PF16868">
    <property type="entry name" value="NMT1_3"/>
    <property type="match status" value="1"/>
</dbReference>
<feature type="signal peptide" evidence="1">
    <location>
        <begin position="1"/>
        <end position="26"/>
    </location>
</feature>
<evidence type="ECO:0000256" key="1">
    <source>
        <dbReference type="SAM" id="SignalP"/>
    </source>
</evidence>
<keyword evidence="1" id="KW-0732">Signal</keyword>
<accession>A0AAU7JLT5</accession>
<protein>
    <submittedName>
        <fullName evidence="2">TAXI family TRAP transporter solute-binding subunit</fullName>
    </submittedName>
</protein>
<dbReference type="Gene3D" id="3.40.190.10">
    <property type="entry name" value="Periplasmic binding protein-like II"/>
    <property type="match status" value="2"/>
</dbReference>